<comment type="caution">
    <text evidence="1">The sequence shown here is derived from an EMBL/GenBank/DDBJ whole genome shotgun (WGS) entry which is preliminary data.</text>
</comment>
<reference evidence="1 2" key="1">
    <citation type="submission" date="2019-03" db="EMBL/GenBank/DDBJ databases">
        <title>Single cell metagenomics reveals metabolic interactions within the superorganism composed of flagellate Streblomastix strix and complex community of Bacteroidetes bacteria on its surface.</title>
        <authorList>
            <person name="Treitli S.C."/>
            <person name="Kolisko M."/>
            <person name="Husnik F."/>
            <person name="Keeling P."/>
            <person name="Hampl V."/>
        </authorList>
    </citation>
    <scope>NUCLEOTIDE SEQUENCE [LARGE SCALE GENOMIC DNA]</scope>
    <source>
        <strain evidence="1">ST1C</strain>
    </source>
</reference>
<sequence>MNNGVGRSQVRSRSKSEVQYSFIVRCGFDGIDYAFKWGVFPESDVVMILDVEDVEDVENDSNSSFAYYELIRIIRIKANKLELIISSSITQSRLRALNDDEEYVENVCDYEYEDDVYIQDLDNDIYDEGDGIRDKRVHSAVW</sequence>
<dbReference type="EMBL" id="SNRW01000092">
    <property type="protein sequence ID" value="KAA6403499.1"/>
    <property type="molecule type" value="Genomic_DNA"/>
</dbReference>
<name>A0A5J4XAH1_9EUKA</name>
<evidence type="ECO:0000313" key="2">
    <source>
        <dbReference type="Proteomes" id="UP000324800"/>
    </source>
</evidence>
<gene>
    <name evidence="1" type="ORF">EZS28_000964</name>
</gene>
<evidence type="ECO:0000313" key="1">
    <source>
        <dbReference type="EMBL" id="KAA6403499.1"/>
    </source>
</evidence>
<dbReference type="AlphaFoldDB" id="A0A5J4XAH1"/>
<organism evidence="1 2">
    <name type="scientific">Streblomastix strix</name>
    <dbReference type="NCBI Taxonomy" id="222440"/>
    <lineage>
        <taxon>Eukaryota</taxon>
        <taxon>Metamonada</taxon>
        <taxon>Preaxostyla</taxon>
        <taxon>Oxymonadida</taxon>
        <taxon>Streblomastigidae</taxon>
        <taxon>Streblomastix</taxon>
    </lineage>
</organism>
<protein>
    <submittedName>
        <fullName evidence="1">Uncharacterized protein</fullName>
    </submittedName>
</protein>
<dbReference type="Proteomes" id="UP000324800">
    <property type="component" value="Unassembled WGS sequence"/>
</dbReference>
<accession>A0A5J4XAH1</accession>
<proteinExistence type="predicted"/>